<dbReference type="RefSeq" id="WP_311630966.1">
    <property type="nucleotide sequence ID" value="NZ_JAVREN010000017.1"/>
</dbReference>
<evidence type="ECO:0008006" key="4">
    <source>
        <dbReference type="Google" id="ProtNLM"/>
    </source>
</evidence>
<reference evidence="3" key="1">
    <citation type="submission" date="2023-07" db="EMBL/GenBank/DDBJ databases">
        <title>30 novel species of actinomycetes from the DSMZ collection.</title>
        <authorList>
            <person name="Nouioui I."/>
        </authorList>
    </citation>
    <scope>NUCLEOTIDE SEQUENCE [LARGE SCALE GENOMIC DNA]</scope>
    <source>
        <strain evidence="3">DSM 44917</strain>
    </source>
</reference>
<feature type="compositionally biased region" description="Low complexity" evidence="1">
    <location>
        <begin position="73"/>
        <end position="84"/>
    </location>
</feature>
<feature type="region of interest" description="Disordered" evidence="1">
    <location>
        <begin position="186"/>
        <end position="213"/>
    </location>
</feature>
<proteinExistence type="predicted"/>
<dbReference type="InterPro" id="IPR013324">
    <property type="entry name" value="RNA_pol_sigma_r3/r4-like"/>
</dbReference>
<dbReference type="SUPFAM" id="SSF88659">
    <property type="entry name" value="Sigma3 and sigma4 domains of RNA polymerase sigma factors"/>
    <property type="match status" value="1"/>
</dbReference>
<dbReference type="Gene3D" id="1.10.10.10">
    <property type="entry name" value="Winged helix-like DNA-binding domain superfamily/Winged helix DNA-binding domain"/>
    <property type="match status" value="1"/>
</dbReference>
<organism evidence="2 3">
    <name type="scientific">Streptomyces boetiae</name>
    <dbReference type="NCBI Taxonomy" id="3075541"/>
    <lineage>
        <taxon>Bacteria</taxon>
        <taxon>Bacillati</taxon>
        <taxon>Actinomycetota</taxon>
        <taxon>Actinomycetes</taxon>
        <taxon>Kitasatosporales</taxon>
        <taxon>Streptomycetaceae</taxon>
        <taxon>Streptomyces</taxon>
    </lineage>
</organism>
<dbReference type="EMBL" id="JAVREN010000017">
    <property type="protein sequence ID" value="MDT0308014.1"/>
    <property type="molecule type" value="Genomic_DNA"/>
</dbReference>
<feature type="compositionally biased region" description="Low complexity" evidence="1">
    <location>
        <begin position="189"/>
        <end position="203"/>
    </location>
</feature>
<sequence>MTEARHAAARRLIDAERPGLTAVVALLTGGDDRTCLLRTLHEGLRAWAAAGPEARADRALLYGAVTRAALGAAAPPAAEGDSAAVPPRMEANRSPAAPPCAATPPTASTDHSAAAALRAARMRGPETEDSAVAALARLPALPRALAILRLRVGLSAPEAARALGLTPERAAREWAFAVRQLTACPSAPPGAARPTPTGNATPALTPACGPPAA</sequence>
<evidence type="ECO:0000256" key="1">
    <source>
        <dbReference type="SAM" id="MobiDB-lite"/>
    </source>
</evidence>
<name>A0ABU2L8W8_9ACTN</name>
<dbReference type="Proteomes" id="UP001183388">
    <property type="component" value="Unassembled WGS sequence"/>
</dbReference>
<dbReference type="InterPro" id="IPR036388">
    <property type="entry name" value="WH-like_DNA-bd_sf"/>
</dbReference>
<accession>A0ABU2L8W8</accession>
<gene>
    <name evidence="2" type="ORF">RM780_13710</name>
</gene>
<feature type="region of interest" description="Disordered" evidence="1">
    <location>
        <begin position="73"/>
        <end position="108"/>
    </location>
</feature>
<keyword evidence="3" id="KW-1185">Reference proteome</keyword>
<protein>
    <recommendedName>
        <fullName evidence="4">RNA polymerase sigma factor 70 region 4 type 2 domain-containing protein</fullName>
    </recommendedName>
</protein>
<comment type="caution">
    <text evidence="2">The sequence shown here is derived from an EMBL/GenBank/DDBJ whole genome shotgun (WGS) entry which is preliminary data.</text>
</comment>
<evidence type="ECO:0000313" key="3">
    <source>
        <dbReference type="Proteomes" id="UP001183388"/>
    </source>
</evidence>
<evidence type="ECO:0000313" key="2">
    <source>
        <dbReference type="EMBL" id="MDT0308014.1"/>
    </source>
</evidence>